<dbReference type="AlphaFoldDB" id="A0A139SHL5"/>
<name>A0A139SHL5_9BACT</name>
<accession>A0A139SHL5</accession>
<reference evidence="1 2" key="1">
    <citation type="submission" date="2016-02" db="EMBL/GenBank/DDBJ databases">
        <authorList>
            <person name="Wen L."/>
            <person name="He K."/>
            <person name="Yang H."/>
        </authorList>
    </citation>
    <scope>NUCLEOTIDE SEQUENCE [LARGE SCALE GENOMIC DNA]</scope>
    <source>
        <strain evidence="1 2">CV41</strain>
    </source>
</reference>
<dbReference type="EMBL" id="LSZP01000062">
    <property type="protein sequence ID" value="KXU34011.1"/>
    <property type="molecule type" value="Genomic_DNA"/>
</dbReference>
<evidence type="ECO:0000313" key="1">
    <source>
        <dbReference type="EMBL" id="KXU34011.1"/>
    </source>
</evidence>
<dbReference type="PROSITE" id="PS51257">
    <property type="entry name" value="PROKAR_LIPOPROTEIN"/>
    <property type="match status" value="1"/>
</dbReference>
<dbReference type="RefSeq" id="WP_068713294.1">
    <property type="nucleotide sequence ID" value="NZ_LSZP01000062.1"/>
</dbReference>
<dbReference type="OrthoDB" id="196674at2"/>
<proteinExistence type="predicted"/>
<comment type="caution">
    <text evidence="1">The sequence shown here is derived from an EMBL/GenBank/DDBJ whole genome shotgun (WGS) entry which is preliminary data.</text>
</comment>
<dbReference type="STRING" id="1548208.AXK12_08245"/>
<evidence type="ECO:0000313" key="2">
    <source>
        <dbReference type="Proteomes" id="UP000071392"/>
    </source>
</evidence>
<keyword evidence="2" id="KW-1185">Reference proteome</keyword>
<sequence>MSSSLRAAPLSLLALAAVLVFAGLGSGCVLWTKPPPQPGAHAWFLLEADAEQEGVPLVLPVSGVAIRVAPKPVISEFDIVEAAVVEVDLGRCLGLRLTGEAARDLYRMSVSQMGRRLVLLVNGQALGARVIDGAIEGGVLFVFVEVADEELHALAREINTFAAAISAAKAKAK</sequence>
<organism evidence="1 2">
    <name type="scientific">Cephaloticoccus capnophilus</name>
    <dbReference type="NCBI Taxonomy" id="1548208"/>
    <lineage>
        <taxon>Bacteria</taxon>
        <taxon>Pseudomonadati</taxon>
        <taxon>Verrucomicrobiota</taxon>
        <taxon>Opitutia</taxon>
        <taxon>Opitutales</taxon>
        <taxon>Opitutaceae</taxon>
        <taxon>Cephaloticoccus</taxon>
    </lineage>
</organism>
<protein>
    <recommendedName>
        <fullName evidence="3">Preprotein translocase subunit SecD</fullName>
    </recommendedName>
</protein>
<evidence type="ECO:0008006" key="3">
    <source>
        <dbReference type="Google" id="ProtNLM"/>
    </source>
</evidence>
<gene>
    <name evidence="1" type="ORF">AXK12_08245</name>
</gene>
<dbReference type="Proteomes" id="UP000071392">
    <property type="component" value="Unassembled WGS sequence"/>
</dbReference>